<dbReference type="EMBL" id="VUJU01009427">
    <property type="protein sequence ID" value="KAF0720588.1"/>
    <property type="molecule type" value="Genomic_DNA"/>
</dbReference>
<keyword evidence="2" id="KW-1185">Reference proteome</keyword>
<protein>
    <submittedName>
        <fullName evidence="1">Uncharacterized protein</fullName>
    </submittedName>
</protein>
<gene>
    <name evidence="1" type="ORF">FWK35_00031718</name>
</gene>
<evidence type="ECO:0000313" key="1">
    <source>
        <dbReference type="EMBL" id="KAF0720588.1"/>
    </source>
</evidence>
<evidence type="ECO:0000313" key="2">
    <source>
        <dbReference type="Proteomes" id="UP000478052"/>
    </source>
</evidence>
<organism evidence="1 2">
    <name type="scientific">Aphis craccivora</name>
    <name type="common">Cowpea aphid</name>
    <dbReference type="NCBI Taxonomy" id="307492"/>
    <lineage>
        <taxon>Eukaryota</taxon>
        <taxon>Metazoa</taxon>
        <taxon>Ecdysozoa</taxon>
        <taxon>Arthropoda</taxon>
        <taxon>Hexapoda</taxon>
        <taxon>Insecta</taxon>
        <taxon>Pterygota</taxon>
        <taxon>Neoptera</taxon>
        <taxon>Paraneoptera</taxon>
        <taxon>Hemiptera</taxon>
        <taxon>Sternorrhyncha</taxon>
        <taxon>Aphidomorpha</taxon>
        <taxon>Aphidoidea</taxon>
        <taxon>Aphididae</taxon>
        <taxon>Aphidini</taxon>
        <taxon>Aphis</taxon>
        <taxon>Aphis</taxon>
    </lineage>
</organism>
<accession>A0A6G0W279</accession>
<dbReference type="Proteomes" id="UP000478052">
    <property type="component" value="Unassembled WGS sequence"/>
</dbReference>
<comment type="caution">
    <text evidence="1">The sequence shown here is derived from an EMBL/GenBank/DDBJ whole genome shotgun (WGS) entry which is preliminary data.</text>
</comment>
<reference evidence="1 2" key="1">
    <citation type="submission" date="2019-08" db="EMBL/GenBank/DDBJ databases">
        <title>Whole genome of Aphis craccivora.</title>
        <authorList>
            <person name="Voronova N.V."/>
            <person name="Shulinski R.S."/>
            <person name="Bandarenka Y.V."/>
            <person name="Zhorov D.G."/>
            <person name="Warner D."/>
        </authorList>
    </citation>
    <scope>NUCLEOTIDE SEQUENCE [LARGE SCALE GENOMIC DNA]</scope>
    <source>
        <strain evidence="1">180601</strain>
        <tissue evidence="1">Whole Body</tissue>
    </source>
</reference>
<sequence length="69" mass="8212">MSYAFYIKVDYNIISEKLMQQFKIPTNIIIYREIDAAKKFMENMIDISKKINDIYSGVRRILVRLGFSI</sequence>
<proteinExistence type="predicted"/>
<name>A0A6G0W279_APHCR</name>
<dbReference type="AlphaFoldDB" id="A0A6G0W279"/>